<evidence type="ECO:0000256" key="2">
    <source>
        <dbReference type="ARBA" id="ARBA00022980"/>
    </source>
</evidence>
<dbReference type="GO" id="GO:0005737">
    <property type="term" value="C:cytoplasm"/>
    <property type="evidence" value="ECO:0007669"/>
    <property type="project" value="UniProtKB-ARBA"/>
</dbReference>
<dbReference type="KEGG" id="rpod:E0E05_16450"/>
<evidence type="ECO:0000256" key="3">
    <source>
        <dbReference type="ARBA" id="ARBA00023274"/>
    </source>
</evidence>
<dbReference type="InterPro" id="IPR036164">
    <property type="entry name" value="bL21-like_sf"/>
</dbReference>
<name>A0A4P6V506_9HYPH</name>
<dbReference type="InterPro" id="IPR010995">
    <property type="entry name" value="DNA_repair_Rad51/TF_NusA_a-hlx"/>
</dbReference>
<evidence type="ECO:0000256" key="1">
    <source>
        <dbReference type="ARBA" id="ARBA00008563"/>
    </source>
</evidence>
<dbReference type="Pfam" id="PF14520">
    <property type="entry name" value="HHH_5"/>
    <property type="match status" value="1"/>
</dbReference>
<evidence type="ECO:0000256" key="6">
    <source>
        <dbReference type="SAM" id="MobiDB-lite"/>
    </source>
</evidence>
<evidence type="ECO:0000313" key="7">
    <source>
        <dbReference type="EMBL" id="QBK32033.1"/>
    </source>
</evidence>
<organism evidence="7 8">
    <name type="scientific">Roseitalea porphyridii</name>
    <dbReference type="NCBI Taxonomy" id="1852022"/>
    <lineage>
        <taxon>Bacteria</taxon>
        <taxon>Pseudomonadati</taxon>
        <taxon>Pseudomonadota</taxon>
        <taxon>Alphaproteobacteria</taxon>
        <taxon>Hyphomicrobiales</taxon>
        <taxon>Ahrensiaceae</taxon>
        <taxon>Roseitalea</taxon>
    </lineage>
</organism>
<protein>
    <recommendedName>
        <fullName evidence="4">Large ribosomal subunit protein bL21</fullName>
    </recommendedName>
</protein>
<dbReference type="GO" id="GO:0003735">
    <property type="term" value="F:structural constituent of ribosome"/>
    <property type="evidence" value="ECO:0007669"/>
    <property type="project" value="InterPro"/>
</dbReference>
<dbReference type="OrthoDB" id="9813334at2"/>
<dbReference type="PANTHER" id="PTHR21349">
    <property type="entry name" value="50S RIBOSOMAL PROTEIN L21"/>
    <property type="match status" value="1"/>
</dbReference>
<comment type="similarity">
    <text evidence="1 4 5">Belongs to the bacterial ribosomal protein bL21 family.</text>
</comment>
<dbReference type="InterPro" id="IPR028909">
    <property type="entry name" value="bL21-like"/>
</dbReference>
<dbReference type="GO" id="GO:0019843">
    <property type="term" value="F:rRNA binding"/>
    <property type="evidence" value="ECO:0007669"/>
    <property type="project" value="UniProtKB-UniRule"/>
</dbReference>
<dbReference type="GO" id="GO:0000166">
    <property type="term" value="F:nucleotide binding"/>
    <property type="evidence" value="ECO:0007669"/>
    <property type="project" value="InterPro"/>
</dbReference>
<dbReference type="SUPFAM" id="SSF47794">
    <property type="entry name" value="Rad51 N-terminal domain-like"/>
    <property type="match status" value="1"/>
</dbReference>
<keyword evidence="4 5" id="KW-0694">RNA-binding</keyword>
<evidence type="ECO:0000256" key="4">
    <source>
        <dbReference type="HAMAP-Rule" id="MF_01363"/>
    </source>
</evidence>
<dbReference type="AlphaFoldDB" id="A0A4P6V506"/>
<dbReference type="GO" id="GO:0006412">
    <property type="term" value="P:translation"/>
    <property type="evidence" value="ECO:0007669"/>
    <property type="project" value="UniProtKB-UniRule"/>
</dbReference>
<dbReference type="HAMAP" id="MF_01363">
    <property type="entry name" value="Ribosomal_bL21"/>
    <property type="match status" value="1"/>
</dbReference>
<dbReference type="RefSeq" id="WP_131617676.1">
    <property type="nucleotide sequence ID" value="NZ_CP036532.1"/>
</dbReference>
<dbReference type="NCBIfam" id="NF008916">
    <property type="entry name" value="PRK12278.1-4"/>
    <property type="match status" value="1"/>
</dbReference>
<evidence type="ECO:0000256" key="5">
    <source>
        <dbReference type="RuleBase" id="RU000562"/>
    </source>
</evidence>
<dbReference type="Proteomes" id="UP000293719">
    <property type="component" value="Chromosome"/>
</dbReference>
<feature type="region of interest" description="Disordered" evidence="6">
    <location>
        <begin position="103"/>
        <end position="170"/>
    </location>
</feature>
<proteinExistence type="inferred from homology"/>
<dbReference type="PANTHER" id="PTHR21349:SF0">
    <property type="entry name" value="LARGE RIBOSOMAL SUBUNIT PROTEIN BL21M"/>
    <property type="match status" value="1"/>
</dbReference>
<dbReference type="GeneID" id="90768895"/>
<feature type="compositionally biased region" description="Basic and acidic residues" evidence="6">
    <location>
        <begin position="127"/>
        <end position="152"/>
    </location>
</feature>
<dbReference type="GO" id="GO:0005840">
    <property type="term" value="C:ribosome"/>
    <property type="evidence" value="ECO:0007669"/>
    <property type="project" value="UniProtKB-KW"/>
</dbReference>
<gene>
    <name evidence="4" type="primary">rplU</name>
    <name evidence="7" type="ORF">E0E05_16450</name>
</gene>
<comment type="subunit">
    <text evidence="4">Part of the 50S ribosomal subunit. Contacts protein L20.</text>
</comment>
<dbReference type="EMBL" id="CP036532">
    <property type="protein sequence ID" value="QBK32033.1"/>
    <property type="molecule type" value="Genomic_DNA"/>
</dbReference>
<reference evidence="7 8" key="1">
    <citation type="journal article" date="2017" name="Int. J. Syst. Evol. Microbiol.">
        <title>Roseitalea porphyridii gen. nov., sp. nov., isolated from a red alga, and reclassification of Hoeflea suaedae Chung et al. 2013 as Pseudohoeflea suaedae gen. nov., comb. nov.</title>
        <authorList>
            <person name="Hyeon J.W."/>
            <person name="Jeong S.E."/>
            <person name="Baek K."/>
            <person name="Jeon C.O."/>
        </authorList>
    </citation>
    <scope>NUCLEOTIDE SEQUENCE [LARGE SCALE GENOMIC DNA]</scope>
    <source>
        <strain evidence="7 8">MA7-20</strain>
    </source>
</reference>
<accession>A0A4P6V506</accession>
<dbReference type="Gene3D" id="1.10.150.20">
    <property type="entry name" value="5' to 3' exonuclease, C-terminal subdomain"/>
    <property type="match status" value="1"/>
</dbReference>
<keyword evidence="8" id="KW-1185">Reference proteome</keyword>
<keyword evidence="2 4" id="KW-0689">Ribosomal protein</keyword>
<dbReference type="InterPro" id="IPR001787">
    <property type="entry name" value="Ribosomal_bL21"/>
</dbReference>
<dbReference type="GO" id="GO:1990904">
    <property type="term" value="C:ribonucleoprotein complex"/>
    <property type="evidence" value="ECO:0007669"/>
    <property type="project" value="UniProtKB-KW"/>
</dbReference>
<dbReference type="SUPFAM" id="SSF141091">
    <property type="entry name" value="L21p-like"/>
    <property type="match status" value="1"/>
</dbReference>
<keyword evidence="3 4" id="KW-0687">Ribonucleoprotein</keyword>
<sequence>MFAVIKTGGKQYRVATDDVLTLEKLDGDAGEMVEFNEVLAVGDGDDVTIGSPRVDGAMVTAEVVTQGRGKKVIAFKKRRRQNSRRKRGHRQYLTTVRISEILTGGAKPSGKPAARKAAAAADAAPAKPEKAEKASPAKAPAKDDKAPAKDDTATSASDAPLFTAPEGEKDKLTEIKGIGPVAERQLNEQGITTFAQIAALSADDIARIDEAMPFSAAQIEDWQAQAKQMAG</sequence>
<dbReference type="NCBIfam" id="TIGR00061">
    <property type="entry name" value="L21"/>
    <property type="match status" value="1"/>
</dbReference>
<comment type="function">
    <text evidence="4 5">This protein binds to 23S rRNA in the presence of protein L20.</text>
</comment>
<keyword evidence="4 5" id="KW-0699">rRNA-binding</keyword>
<feature type="compositionally biased region" description="Low complexity" evidence="6">
    <location>
        <begin position="105"/>
        <end position="126"/>
    </location>
</feature>
<evidence type="ECO:0000313" key="8">
    <source>
        <dbReference type="Proteomes" id="UP000293719"/>
    </source>
</evidence>
<dbReference type="Pfam" id="PF00829">
    <property type="entry name" value="Ribosomal_L21p"/>
    <property type="match status" value="1"/>
</dbReference>